<evidence type="ECO:0000256" key="2">
    <source>
        <dbReference type="ARBA" id="ARBA00022527"/>
    </source>
</evidence>
<comment type="catalytic activity">
    <reaction evidence="8">
        <text>L-seryl-[protein] + ATP = O-phospho-L-seryl-[protein] + ADP + H(+)</text>
        <dbReference type="Rhea" id="RHEA:17989"/>
        <dbReference type="Rhea" id="RHEA-COMP:9863"/>
        <dbReference type="Rhea" id="RHEA-COMP:11604"/>
        <dbReference type="ChEBI" id="CHEBI:15378"/>
        <dbReference type="ChEBI" id="CHEBI:29999"/>
        <dbReference type="ChEBI" id="CHEBI:30616"/>
        <dbReference type="ChEBI" id="CHEBI:83421"/>
        <dbReference type="ChEBI" id="CHEBI:456216"/>
        <dbReference type="EC" id="2.7.12.1"/>
    </reaction>
</comment>
<dbReference type="Gene3D" id="1.10.510.10">
    <property type="entry name" value="Transferase(Phosphotransferase) domain 1"/>
    <property type="match status" value="1"/>
</dbReference>
<dbReference type="InterPro" id="IPR008271">
    <property type="entry name" value="Ser/Thr_kinase_AS"/>
</dbReference>
<dbReference type="InterPro" id="IPR051175">
    <property type="entry name" value="CLK_kinases"/>
</dbReference>
<dbReference type="PANTHER" id="PTHR45646:SF7">
    <property type="entry name" value="SERINE_THREONINE-PROTEIN KINASE AFC2"/>
    <property type="match status" value="1"/>
</dbReference>
<evidence type="ECO:0000259" key="11">
    <source>
        <dbReference type="PROSITE" id="PS50011"/>
    </source>
</evidence>
<evidence type="ECO:0000256" key="8">
    <source>
        <dbReference type="ARBA" id="ARBA00049003"/>
    </source>
</evidence>
<dbReference type="Pfam" id="PF00069">
    <property type="entry name" value="Pkinase"/>
    <property type="match status" value="1"/>
</dbReference>
<keyword evidence="2 12" id="KW-0723">Serine/threonine-protein kinase</keyword>
<protein>
    <recommendedName>
        <fullName evidence="1">dual-specificity kinase</fullName>
        <ecNumber evidence="1">2.7.12.1</ecNumber>
    </recommendedName>
</protein>
<dbReference type="PROSITE" id="PS00108">
    <property type="entry name" value="PROTEIN_KINASE_ST"/>
    <property type="match status" value="1"/>
</dbReference>
<keyword evidence="4" id="KW-0547">Nucleotide-binding</keyword>
<comment type="catalytic activity">
    <reaction evidence="10">
        <text>L-tyrosyl-[protein] + ATP = O-phospho-L-tyrosyl-[protein] + ADP + H(+)</text>
        <dbReference type="Rhea" id="RHEA:10596"/>
        <dbReference type="Rhea" id="RHEA-COMP:10136"/>
        <dbReference type="Rhea" id="RHEA-COMP:20101"/>
        <dbReference type="ChEBI" id="CHEBI:15378"/>
        <dbReference type="ChEBI" id="CHEBI:30616"/>
        <dbReference type="ChEBI" id="CHEBI:46858"/>
        <dbReference type="ChEBI" id="CHEBI:61978"/>
        <dbReference type="ChEBI" id="CHEBI:456216"/>
        <dbReference type="EC" id="2.7.12.1"/>
    </reaction>
</comment>
<evidence type="ECO:0000313" key="12">
    <source>
        <dbReference type="EMBL" id="GAA0165197.1"/>
    </source>
</evidence>
<comment type="caution">
    <text evidence="12">The sequence shown here is derived from an EMBL/GenBank/DDBJ whole genome shotgun (WGS) entry which is preliminary data.</text>
</comment>
<evidence type="ECO:0000313" key="13">
    <source>
        <dbReference type="Proteomes" id="UP001454036"/>
    </source>
</evidence>
<dbReference type="Proteomes" id="UP001454036">
    <property type="component" value="Unassembled WGS sequence"/>
</dbReference>
<dbReference type="CDD" id="cd14134">
    <property type="entry name" value="PKc_CLK"/>
    <property type="match status" value="1"/>
</dbReference>
<organism evidence="12 13">
    <name type="scientific">Lithospermum erythrorhizon</name>
    <name type="common">Purple gromwell</name>
    <name type="synonym">Lithospermum officinale var. erythrorhizon</name>
    <dbReference type="NCBI Taxonomy" id="34254"/>
    <lineage>
        <taxon>Eukaryota</taxon>
        <taxon>Viridiplantae</taxon>
        <taxon>Streptophyta</taxon>
        <taxon>Embryophyta</taxon>
        <taxon>Tracheophyta</taxon>
        <taxon>Spermatophyta</taxon>
        <taxon>Magnoliopsida</taxon>
        <taxon>eudicotyledons</taxon>
        <taxon>Gunneridae</taxon>
        <taxon>Pentapetalae</taxon>
        <taxon>asterids</taxon>
        <taxon>lamiids</taxon>
        <taxon>Boraginales</taxon>
        <taxon>Boraginaceae</taxon>
        <taxon>Boraginoideae</taxon>
        <taxon>Lithospermeae</taxon>
        <taxon>Lithospermum</taxon>
    </lineage>
</organism>
<keyword evidence="6" id="KW-0067">ATP-binding</keyword>
<evidence type="ECO:0000256" key="7">
    <source>
        <dbReference type="ARBA" id="ARBA00037966"/>
    </source>
</evidence>
<reference evidence="12 13" key="1">
    <citation type="submission" date="2024-01" db="EMBL/GenBank/DDBJ databases">
        <title>The complete chloroplast genome sequence of Lithospermum erythrorhizon: insights into the phylogenetic relationship among Boraginaceae species and the maternal lineages of purple gromwells.</title>
        <authorList>
            <person name="Okada T."/>
            <person name="Watanabe K."/>
        </authorList>
    </citation>
    <scope>NUCLEOTIDE SEQUENCE [LARGE SCALE GENOMIC DNA]</scope>
</reference>
<dbReference type="SUPFAM" id="SSF56112">
    <property type="entry name" value="Protein kinase-like (PK-like)"/>
    <property type="match status" value="1"/>
</dbReference>
<dbReference type="PROSITE" id="PS50011">
    <property type="entry name" value="PROTEIN_KINASE_DOM"/>
    <property type="match status" value="1"/>
</dbReference>
<comment type="catalytic activity">
    <reaction evidence="9">
        <text>L-threonyl-[protein] + ATP = O-phospho-L-threonyl-[protein] + ADP + H(+)</text>
        <dbReference type="Rhea" id="RHEA:46608"/>
        <dbReference type="Rhea" id="RHEA-COMP:11060"/>
        <dbReference type="Rhea" id="RHEA-COMP:11605"/>
        <dbReference type="ChEBI" id="CHEBI:15378"/>
        <dbReference type="ChEBI" id="CHEBI:30013"/>
        <dbReference type="ChEBI" id="CHEBI:30616"/>
        <dbReference type="ChEBI" id="CHEBI:61977"/>
        <dbReference type="ChEBI" id="CHEBI:456216"/>
        <dbReference type="EC" id="2.7.12.1"/>
    </reaction>
</comment>
<dbReference type="GO" id="GO:0004674">
    <property type="term" value="F:protein serine/threonine kinase activity"/>
    <property type="evidence" value="ECO:0007669"/>
    <property type="project" value="UniProtKB-KW"/>
</dbReference>
<evidence type="ECO:0000256" key="1">
    <source>
        <dbReference type="ARBA" id="ARBA00013203"/>
    </source>
</evidence>
<evidence type="ECO:0000256" key="10">
    <source>
        <dbReference type="ARBA" id="ARBA00051680"/>
    </source>
</evidence>
<evidence type="ECO:0000256" key="6">
    <source>
        <dbReference type="ARBA" id="ARBA00022840"/>
    </source>
</evidence>
<proteinExistence type="inferred from homology"/>
<evidence type="ECO:0000256" key="4">
    <source>
        <dbReference type="ARBA" id="ARBA00022741"/>
    </source>
</evidence>
<name>A0AAV3QQF3_LITER</name>
<accession>A0AAV3QQF3</accession>
<dbReference type="GO" id="GO:0005524">
    <property type="term" value="F:ATP binding"/>
    <property type="evidence" value="ECO:0007669"/>
    <property type="project" value="UniProtKB-KW"/>
</dbReference>
<dbReference type="FunFam" id="1.10.510.10:FF:000612">
    <property type="entry name" value="Serine/threonine-protein kinase AFC2"/>
    <property type="match status" value="1"/>
</dbReference>
<gene>
    <name evidence="12" type="ORF">LIER_20660</name>
</gene>
<dbReference type="SMART" id="SM00220">
    <property type="entry name" value="S_TKc"/>
    <property type="match status" value="1"/>
</dbReference>
<feature type="domain" description="Protein kinase" evidence="11">
    <location>
        <begin position="112"/>
        <end position="439"/>
    </location>
</feature>
<dbReference type="InterPro" id="IPR000719">
    <property type="entry name" value="Prot_kinase_dom"/>
</dbReference>
<keyword evidence="3" id="KW-0808">Transferase</keyword>
<evidence type="ECO:0000256" key="5">
    <source>
        <dbReference type="ARBA" id="ARBA00022777"/>
    </source>
</evidence>
<dbReference type="EC" id="2.7.12.1" evidence="1"/>
<evidence type="ECO:0000256" key="9">
    <source>
        <dbReference type="ARBA" id="ARBA00049308"/>
    </source>
</evidence>
<dbReference type="Gene3D" id="3.30.200.20">
    <property type="entry name" value="Phosphorylase Kinase, domain 1"/>
    <property type="match status" value="1"/>
</dbReference>
<dbReference type="GO" id="GO:0004712">
    <property type="term" value="F:protein serine/threonine/tyrosine kinase activity"/>
    <property type="evidence" value="ECO:0007669"/>
    <property type="project" value="UniProtKB-EC"/>
</dbReference>
<dbReference type="AlphaFoldDB" id="A0AAV3QQF3"/>
<dbReference type="PANTHER" id="PTHR45646">
    <property type="entry name" value="SERINE/THREONINE-PROTEIN KINASE DOA-RELATED"/>
    <property type="match status" value="1"/>
</dbReference>
<comment type="similarity">
    <text evidence="7">Belongs to the protein kinase superfamily. CMGC Ser/Thr protein kinase family. Lammer subfamily.</text>
</comment>
<dbReference type="FunFam" id="3.30.200.20:FF:000463">
    <property type="entry name" value="Serine/threonine-protein kinase AFC2"/>
    <property type="match status" value="1"/>
</dbReference>
<sequence>MEMEQVTEFPRNFIDLMPRKRRRLGWDVGPQTPKLRQLVFIMIFEDVKAQLELLCGQDSGILTSYATPKATSDNTISDFVKEVARNGSPPLREDDKDGHYMFELGENLTSRYKIHSKMGEGTFGQVLECWDRQRKEMVAIKIVRGVNKYREAAMIEIDMLQQLGKHDKGGNRCVQIRNWFDYRNHICIVCEKLGPSLYDFLRKNNYRPFPIDHVREIGRQLLECIAFMHDLHFIHTDLKPENILLVSPEYLKVPEYKGSGRSLKDSSYFKRIPKSTAIKVIDFGSTTCNKRDQTYTVSTRHYRAPEVILGLGWTYPCDVWSVGCILVELCTGDALFQTHDDLEHLAMMERVLGSLPQHMLNKADRHADKYIRRNRLDWPEGAASRDSIRAVYKLPRLQNLIMQHVDHSAGDLINLLQGLLKYDPLDRLTASEALRHPFFHNRDHRRR</sequence>
<evidence type="ECO:0000256" key="3">
    <source>
        <dbReference type="ARBA" id="ARBA00022679"/>
    </source>
</evidence>
<dbReference type="GO" id="GO:0005634">
    <property type="term" value="C:nucleus"/>
    <property type="evidence" value="ECO:0007669"/>
    <property type="project" value="TreeGrafter"/>
</dbReference>
<keyword evidence="13" id="KW-1185">Reference proteome</keyword>
<dbReference type="InterPro" id="IPR011009">
    <property type="entry name" value="Kinase-like_dom_sf"/>
</dbReference>
<dbReference type="EMBL" id="BAABME010005288">
    <property type="protein sequence ID" value="GAA0165197.1"/>
    <property type="molecule type" value="Genomic_DNA"/>
</dbReference>
<keyword evidence="5 12" id="KW-0418">Kinase</keyword>